<feature type="binding site" evidence="3">
    <location>
        <position position="139"/>
    </location>
    <ligand>
        <name>a divalent metal cation</name>
        <dbReference type="ChEBI" id="CHEBI:60240"/>
    </ligand>
</feature>
<dbReference type="Gene3D" id="1.20.120.450">
    <property type="entry name" value="dinb family like domain"/>
    <property type="match status" value="1"/>
</dbReference>
<dbReference type="EMBL" id="LAJE02000009">
    <property type="protein sequence ID" value="OEO33257.1"/>
    <property type="molecule type" value="Genomic_DNA"/>
</dbReference>
<dbReference type="AlphaFoldDB" id="A0A1E5XXC2"/>
<keyword evidence="5" id="KW-1185">Reference proteome</keyword>
<evidence type="ECO:0000256" key="3">
    <source>
        <dbReference type="PIRSR" id="PIRSR607837-1"/>
    </source>
</evidence>
<evidence type="ECO:0000313" key="5">
    <source>
        <dbReference type="Proteomes" id="UP000095463"/>
    </source>
</evidence>
<accession>A0A1E5XXC2</accession>
<dbReference type="Pfam" id="PF05163">
    <property type="entry name" value="DinB"/>
    <property type="match status" value="1"/>
</dbReference>
<dbReference type="PANTHER" id="PTHR37302">
    <property type="entry name" value="SLR1116 PROTEIN"/>
    <property type="match status" value="1"/>
</dbReference>
<dbReference type="InterPro" id="IPR007837">
    <property type="entry name" value="DinB"/>
</dbReference>
<feature type="binding site" evidence="3">
    <location>
        <position position="51"/>
    </location>
    <ligand>
        <name>a divalent metal cation</name>
        <dbReference type="ChEBI" id="CHEBI:60240"/>
    </ligand>
</feature>
<gene>
    <name evidence="4" type="ORF">VW23_007675</name>
</gene>
<dbReference type="InterPro" id="IPR034660">
    <property type="entry name" value="DinB/YfiT-like"/>
</dbReference>
<dbReference type="GO" id="GO:0046872">
    <property type="term" value="F:metal ion binding"/>
    <property type="evidence" value="ECO:0007669"/>
    <property type="project" value="UniProtKB-KW"/>
</dbReference>
<dbReference type="RefSeq" id="WP_069907641.1">
    <property type="nucleotide sequence ID" value="NZ_LAJE02000009.1"/>
</dbReference>
<comment type="caution">
    <text evidence="4">The sequence shown here is derived from an EMBL/GenBank/DDBJ whole genome shotgun (WGS) entry which is preliminary data.</text>
</comment>
<comment type="similarity">
    <text evidence="1">Belongs to the DinB family.</text>
</comment>
<proteinExistence type="inferred from homology"/>
<evidence type="ECO:0000256" key="1">
    <source>
        <dbReference type="ARBA" id="ARBA00008635"/>
    </source>
</evidence>
<protein>
    <submittedName>
        <fullName evidence="4">Damage-inducible protein DinB</fullName>
    </submittedName>
</protein>
<name>A0A1E5XXC2_9HYPH</name>
<dbReference type="PANTHER" id="PTHR37302:SF3">
    <property type="entry name" value="DAMAGE-INDUCIBLE PROTEIN DINB"/>
    <property type="match status" value="1"/>
</dbReference>
<evidence type="ECO:0000313" key="4">
    <source>
        <dbReference type="EMBL" id="OEO33257.1"/>
    </source>
</evidence>
<dbReference type="SUPFAM" id="SSF109854">
    <property type="entry name" value="DinB/YfiT-like putative metalloenzymes"/>
    <property type="match status" value="1"/>
</dbReference>
<dbReference type="OrthoDB" id="9807509at2"/>
<keyword evidence="2 3" id="KW-0479">Metal-binding</keyword>
<sequence>MSTATRIMRKLAQNNRLANHRLLTACLKLQPGEFEAVRTSFFPTFKETLNHILTIDWFYVDALEGGTLGPKAWDPEEPFDAIGPLAAAQFAVDERLLAFCTDLTDARLAAETRVHRTGRIQVERTDDLLLHLFMHQTHHRGQVHAMLAGSSVKPPQLDEFLTASDFRDRVDDMAALGWNEAELGA</sequence>
<reference evidence="4 5" key="1">
    <citation type="journal article" date="2015" name="Genome Announc.">
        <title>Genome Assemblies of Three Soil-Associated Devosia species: D. insulae, D. limi, and D. soli.</title>
        <authorList>
            <person name="Hassan Y.I."/>
            <person name="Lepp D."/>
            <person name="Zhou T."/>
        </authorList>
    </citation>
    <scope>NUCLEOTIDE SEQUENCE [LARGE SCALE GENOMIC DNA]</scope>
    <source>
        <strain evidence="4 5">DS-56</strain>
    </source>
</reference>
<dbReference type="Proteomes" id="UP000095463">
    <property type="component" value="Unassembled WGS sequence"/>
</dbReference>
<evidence type="ECO:0000256" key="2">
    <source>
        <dbReference type="ARBA" id="ARBA00022723"/>
    </source>
</evidence>
<feature type="binding site" evidence="3">
    <location>
        <position position="135"/>
    </location>
    <ligand>
        <name>a divalent metal cation</name>
        <dbReference type="ChEBI" id="CHEBI:60240"/>
    </ligand>
</feature>
<organism evidence="4 5">
    <name type="scientific">Devosia insulae DS-56</name>
    <dbReference type="NCBI Taxonomy" id="1116389"/>
    <lineage>
        <taxon>Bacteria</taxon>
        <taxon>Pseudomonadati</taxon>
        <taxon>Pseudomonadota</taxon>
        <taxon>Alphaproteobacteria</taxon>
        <taxon>Hyphomicrobiales</taxon>
        <taxon>Devosiaceae</taxon>
        <taxon>Devosia</taxon>
    </lineage>
</organism>